<keyword evidence="7 8" id="KW-0460">Magnesium</keyword>
<dbReference type="EC" id="2.7.7.108" evidence="8"/>
<feature type="binding site" evidence="8">
    <location>
        <position position="186"/>
    </location>
    <ligand>
        <name>ATP</name>
        <dbReference type="ChEBI" id="CHEBI:30616"/>
    </ligand>
</feature>
<comment type="catalytic activity">
    <reaction evidence="8">
        <text>L-threonyl-[protein] + ATP = 3-O-(5'-adenylyl)-L-threonyl-[protein] + diphosphate</text>
        <dbReference type="Rhea" id="RHEA:54292"/>
        <dbReference type="Rhea" id="RHEA-COMP:11060"/>
        <dbReference type="Rhea" id="RHEA-COMP:13847"/>
        <dbReference type="ChEBI" id="CHEBI:30013"/>
        <dbReference type="ChEBI" id="CHEBI:30616"/>
        <dbReference type="ChEBI" id="CHEBI:33019"/>
        <dbReference type="ChEBI" id="CHEBI:138113"/>
        <dbReference type="EC" id="2.7.7.108"/>
    </reaction>
</comment>
<comment type="catalytic activity">
    <reaction evidence="8">
        <text>L-tyrosyl-[protein] + UTP = O-(5'-uridylyl)-L-tyrosyl-[protein] + diphosphate</text>
        <dbReference type="Rhea" id="RHEA:83887"/>
        <dbReference type="Rhea" id="RHEA-COMP:10136"/>
        <dbReference type="Rhea" id="RHEA-COMP:20238"/>
        <dbReference type="ChEBI" id="CHEBI:33019"/>
        <dbReference type="ChEBI" id="CHEBI:46398"/>
        <dbReference type="ChEBI" id="CHEBI:46858"/>
        <dbReference type="ChEBI" id="CHEBI:90602"/>
    </reaction>
</comment>
<dbReference type="KEGG" id="haa:A5892_10085"/>
<sequence length="498" mass="54460">MDAGLEGFAARFDNRYARLPAHFFTRVAPTPRKGTRLLDVSPGCLALLGLDAGRPGTEAFTALLGGEQLWPGMDPIAQKYTGHQFGIYNPSLGDGRGLLLGEWLAPDGQRFDLHLKGAGVTPYSRFADGQAVLRSSLREYLASEAMAALGVPTSRALAVAVNQERVRRERWEPGATLLRVAPSHVRFGHFEWLAFGGDKPGLRKLIDHVIDDHWPHLRGHESPTAAMFDEVVAATAEMIAAWQAYGFVHGVMNTDNMSILGLTFDYGPFAFQDAFDPGFNPNHTDQEGRYSYAEQPSVGLWNLSRLASALLGPISDELGGEERARDALAGALERYGERLNLRFGERMRARLGLELEQPDDPRLLGDFLALLQAGRCDYHLCFRALADWHGDEPGERLRAALGDGAASRDWLARYRDRLGRETRAEAARMVAMNAVNPLYVLRTHLAQRAIEAIETSADTAELVRLRACLSAPFTPQPGAEAYASAPPAGAPVCLSCSS</sequence>
<comment type="catalytic activity">
    <reaction evidence="8">
        <text>L-tyrosyl-[protein] + ATP = O-(5'-adenylyl)-L-tyrosyl-[protein] + diphosphate</text>
        <dbReference type="Rhea" id="RHEA:54288"/>
        <dbReference type="Rhea" id="RHEA-COMP:10136"/>
        <dbReference type="Rhea" id="RHEA-COMP:13846"/>
        <dbReference type="ChEBI" id="CHEBI:30616"/>
        <dbReference type="ChEBI" id="CHEBI:33019"/>
        <dbReference type="ChEBI" id="CHEBI:46858"/>
        <dbReference type="ChEBI" id="CHEBI:83624"/>
        <dbReference type="EC" id="2.7.7.108"/>
    </reaction>
</comment>
<dbReference type="Proteomes" id="UP000077875">
    <property type="component" value="Chromosome"/>
</dbReference>
<feature type="binding site" evidence="8">
    <location>
        <position position="265"/>
    </location>
    <ligand>
        <name>Mg(2+)</name>
        <dbReference type="ChEBI" id="CHEBI:18420"/>
    </ligand>
</feature>
<dbReference type="GO" id="GO:0030145">
    <property type="term" value="F:manganese ion binding"/>
    <property type="evidence" value="ECO:0007669"/>
    <property type="project" value="UniProtKB-UniRule"/>
</dbReference>
<comment type="cofactor">
    <cofactor evidence="8">
        <name>Mg(2+)</name>
        <dbReference type="ChEBI" id="CHEBI:18420"/>
    </cofactor>
    <cofactor evidence="8">
        <name>Mn(2+)</name>
        <dbReference type="ChEBI" id="CHEBI:29035"/>
    </cofactor>
</comment>
<dbReference type="HAMAP" id="MF_00692">
    <property type="entry name" value="SelO"/>
    <property type="match status" value="1"/>
</dbReference>
<feature type="binding site" evidence="8">
    <location>
        <position position="96"/>
    </location>
    <ligand>
        <name>ATP</name>
        <dbReference type="ChEBI" id="CHEBI:30616"/>
    </ligand>
</feature>
<evidence type="ECO:0000256" key="3">
    <source>
        <dbReference type="ARBA" id="ARBA00022695"/>
    </source>
</evidence>
<feature type="binding site" evidence="8">
    <location>
        <position position="95"/>
    </location>
    <ligand>
        <name>ATP</name>
        <dbReference type="ChEBI" id="CHEBI:30616"/>
    </ligand>
</feature>
<keyword evidence="2 8" id="KW-0808">Transferase</keyword>
<proteinExistence type="inferred from homology"/>
<dbReference type="GO" id="GO:0000287">
    <property type="term" value="F:magnesium ion binding"/>
    <property type="evidence" value="ECO:0007669"/>
    <property type="project" value="UniProtKB-UniRule"/>
</dbReference>
<evidence type="ECO:0000313" key="9">
    <source>
        <dbReference type="EMBL" id="ANF59602.1"/>
    </source>
</evidence>
<comment type="function">
    <text evidence="8">Nucleotidyltransferase involved in the post-translational modification of proteins. It can catalyze the addition of adenosine monophosphate (AMP) or uridine monophosphate (UMP) to a protein, resulting in modifications known as AMPylation and UMPylation.</text>
</comment>
<feature type="active site" description="Proton acceptor" evidence="8">
    <location>
        <position position="255"/>
    </location>
</feature>
<keyword evidence="4 8" id="KW-0479">Metal-binding</keyword>
<dbReference type="PANTHER" id="PTHR32057">
    <property type="entry name" value="PROTEIN ADENYLYLTRANSFERASE SELO, MITOCHONDRIAL"/>
    <property type="match status" value="1"/>
</dbReference>
<dbReference type="EC" id="2.7.7.-" evidence="8"/>
<feature type="binding site" evidence="8">
    <location>
        <position position="129"/>
    </location>
    <ligand>
        <name>ATP</name>
        <dbReference type="ChEBI" id="CHEBI:30616"/>
    </ligand>
</feature>
<dbReference type="GO" id="GO:0070733">
    <property type="term" value="F:AMPylase activity"/>
    <property type="evidence" value="ECO:0007669"/>
    <property type="project" value="UniProtKB-EC"/>
</dbReference>
<feature type="binding site" evidence="8">
    <location>
        <position position="116"/>
    </location>
    <ligand>
        <name>ATP</name>
        <dbReference type="ChEBI" id="CHEBI:30616"/>
    </ligand>
</feature>
<evidence type="ECO:0000256" key="2">
    <source>
        <dbReference type="ARBA" id="ARBA00022679"/>
    </source>
</evidence>
<dbReference type="STRING" id="376489.A5892_10085"/>
<evidence type="ECO:0000256" key="8">
    <source>
        <dbReference type="HAMAP-Rule" id="MF_00692"/>
    </source>
</evidence>
<dbReference type="AlphaFoldDB" id="A0A172YKC3"/>
<dbReference type="InterPro" id="IPR003846">
    <property type="entry name" value="SelO"/>
</dbReference>
<keyword evidence="6 8" id="KW-0067">ATP-binding</keyword>
<dbReference type="EMBL" id="CP015243">
    <property type="protein sequence ID" value="ANF59602.1"/>
    <property type="molecule type" value="Genomic_DNA"/>
</dbReference>
<keyword evidence="10" id="KW-1185">Reference proteome</keyword>
<feature type="binding site" evidence="8">
    <location>
        <position position="93"/>
    </location>
    <ligand>
        <name>ATP</name>
        <dbReference type="ChEBI" id="CHEBI:30616"/>
    </ligand>
</feature>
<dbReference type="PANTHER" id="PTHR32057:SF14">
    <property type="entry name" value="PROTEIN ADENYLYLTRANSFERASE SELO, MITOCHONDRIAL"/>
    <property type="match status" value="1"/>
</dbReference>
<accession>A0A172YKC3</accession>
<comment type="catalytic activity">
    <reaction evidence="8">
        <text>L-seryl-[protein] + ATP = 3-O-(5'-adenylyl)-L-seryl-[protein] + diphosphate</text>
        <dbReference type="Rhea" id="RHEA:58120"/>
        <dbReference type="Rhea" id="RHEA-COMP:9863"/>
        <dbReference type="Rhea" id="RHEA-COMP:15073"/>
        <dbReference type="ChEBI" id="CHEBI:29999"/>
        <dbReference type="ChEBI" id="CHEBI:30616"/>
        <dbReference type="ChEBI" id="CHEBI:33019"/>
        <dbReference type="ChEBI" id="CHEBI:142516"/>
        <dbReference type="EC" id="2.7.7.108"/>
    </reaction>
</comment>
<feature type="binding site" evidence="8">
    <location>
        <position position="265"/>
    </location>
    <ligand>
        <name>ATP</name>
        <dbReference type="ChEBI" id="CHEBI:30616"/>
    </ligand>
</feature>
<feature type="binding site" evidence="8">
    <location>
        <position position="128"/>
    </location>
    <ligand>
        <name>ATP</name>
        <dbReference type="ChEBI" id="CHEBI:30616"/>
    </ligand>
</feature>
<comment type="catalytic activity">
    <reaction evidence="8">
        <text>L-histidyl-[protein] + UTP = N(tele)-(5'-uridylyl)-L-histidyl-[protein] + diphosphate</text>
        <dbReference type="Rhea" id="RHEA:83891"/>
        <dbReference type="Rhea" id="RHEA-COMP:9745"/>
        <dbReference type="Rhea" id="RHEA-COMP:20239"/>
        <dbReference type="ChEBI" id="CHEBI:29979"/>
        <dbReference type="ChEBI" id="CHEBI:33019"/>
        <dbReference type="ChEBI" id="CHEBI:46398"/>
        <dbReference type="ChEBI" id="CHEBI:233474"/>
    </reaction>
</comment>
<evidence type="ECO:0000256" key="4">
    <source>
        <dbReference type="ARBA" id="ARBA00022723"/>
    </source>
</evidence>
<dbReference type="GO" id="GO:0005524">
    <property type="term" value="F:ATP binding"/>
    <property type="evidence" value="ECO:0007669"/>
    <property type="project" value="UniProtKB-UniRule"/>
</dbReference>
<comment type="catalytic activity">
    <reaction evidence="8">
        <text>L-seryl-[protein] + UTP = O-(5'-uridylyl)-L-seryl-[protein] + diphosphate</text>
        <dbReference type="Rhea" id="RHEA:64604"/>
        <dbReference type="Rhea" id="RHEA-COMP:9863"/>
        <dbReference type="Rhea" id="RHEA-COMP:16635"/>
        <dbReference type="ChEBI" id="CHEBI:29999"/>
        <dbReference type="ChEBI" id="CHEBI:33019"/>
        <dbReference type="ChEBI" id="CHEBI:46398"/>
        <dbReference type="ChEBI" id="CHEBI:156051"/>
    </reaction>
</comment>
<reference evidence="9 10" key="1">
    <citation type="submission" date="2016-04" db="EMBL/GenBank/DDBJ databases">
        <title>Complete Genome Sequence of Halotalea alkalilenta IHB B 13600.</title>
        <authorList>
            <person name="Swarnkar M.K."/>
            <person name="Sharma A."/>
            <person name="Kaushal K."/>
            <person name="Soni R."/>
            <person name="Rana S."/>
            <person name="Singh A.K."/>
            <person name="Gulati A."/>
        </authorList>
    </citation>
    <scope>NUCLEOTIDE SEQUENCE [LARGE SCALE GENOMIC DNA]</scope>
    <source>
        <strain evidence="9 10">IHB B 13600</strain>
    </source>
</reference>
<keyword evidence="3 8" id="KW-0548">Nucleotidyltransferase</keyword>
<keyword evidence="8" id="KW-0464">Manganese</keyword>
<evidence type="ECO:0000256" key="5">
    <source>
        <dbReference type="ARBA" id="ARBA00022741"/>
    </source>
</evidence>
<comment type="similarity">
    <text evidence="1 8">Belongs to the SELO family.</text>
</comment>
<dbReference type="NCBIfam" id="NF000658">
    <property type="entry name" value="PRK00029.1"/>
    <property type="match status" value="1"/>
</dbReference>
<evidence type="ECO:0000313" key="10">
    <source>
        <dbReference type="Proteomes" id="UP000077875"/>
    </source>
</evidence>
<feature type="binding site" evidence="8">
    <location>
        <position position="256"/>
    </location>
    <ligand>
        <name>Mg(2+)</name>
        <dbReference type="ChEBI" id="CHEBI:18420"/>
    </ligand>
</feature>
<evidence type="ECO:0000256" key="7">
    <source>
        <dbReference type="ARBA" id="ARBA00022842"/>
    </source>
</evidence>
<dbReference type="Pfam" id="PF02696">
    <property type="entry name" value="SelO"/>
    <property type="match status" value="1"/>
</dbReference>
<organism evidence="9 10">
    <name type="scientific">Halotalea alkalilenta</name>
    <dbReference type="NCBI Taxonomy" id="376489"/>
    <lineage>
        <taxon>Bacteria</taxon>
        <taxon>Pseudomonadati</taxon>
        <taxon>Pseudomonadota</taxon>
        <taxon>Gammaproteobacteria</taxon>
        <taxon>Oceanospirillales</taxon>
        <taxon>Halomonadaceae</taxon>
        <taxon>Halotalea</taxon>
    </lineage>
</organism>
<gene>
    <name evidence="8" type="primary">ydiU</name>
    <name evidence="8" type="synonym">selO</name>
    <name evidence="9" type="ORF">A5892_10085</name>
</gene>
<evidence type="ECO:0000256" key="6">
    <source>
        <dbReference type="ARBA" id="ARBA00022840"/>
    </source>
</evidence>
<name>A0A172YKC3_9GAMM</name>
<feature type="binding site" evidence="8">
    <location>
        <position position="179"/>
    </location>
    <ligand>
        <name>ATP</name>
        <dbReference type="ChEBI" id="CHEBI:30616"/>
    </ligand>
</feature>
<keyword evidence="5 8" id="KW-0547">Nucleotide-binding</keyword>
<protein>
    <recommendedName>
        <fullName evidence="8">Protein nucleotidyltransferase YdiU</fullName>
        <ecNumber evidence="8">2.7.7.-</ecNumber>
    </recommendedName>
    <alternativeName>
        <fullName evidence="8">Protein adenylyltransferase YdiU</fullName>
        <ecNumber evidence="8">2.7.7.108</ecNumber>
    </alternativeName>
    <alternativeName>
        <fullName evidence="8">Protein uridylyltransferase YdiU</fullName>
        <ecNumber evidence="8">2.7.7.-</ecNumber>
    </alternativeName>
</protein>
<evidence type="ECO:0000256" key="1">
    <source>
        <dbReference type="ARBA" id="ARBA00009747"/>
    </source>
</evidence>